<feature type="region of interest" description="Disordered" evidence="2">
    <location>
        <begin position="750"/>
        <end position="813"/>
    </location>
</feature>
<feature type="compositionally biased region" description="Low complexity" evidence="2">
    <location>
        <begin position="494"/>
        <end position="515"/>
    </location>
</feature>
<feature type="compositionally biased region" description="Acidic residues" evidence="2">
    <location>
        <begin position="772"/>
        <end position="786"/>
    </location>
</feature>
<evidence type="ECO:0000256" key="2">
    <source>
        <dbReference type="SAM" id="MobiDB-lite"/>
    </source>
</evidence>
<dbReference type="Proteomes" id="UP000037923">
    <property type="component" value="Unassembled WGS sequence"/>
</dbReference>
<feature type="region of interest" description="Disordered" evidence="2">
    <location>
        <begin position="1391"/>
        <end position="1490"/>
    </location>
</feature>
<feature type="compositionally biased region" description="Low complexity" evidence="2">
    <location>
        <begin position="138"/>
        <end position="152"/>
    </location>
</feature>
<feature type="region of interest" description="Disordered" evidence="2">
    <location>
        <begin position="648"/>
        <end position="683"/>
    </location>
</feature>
<feature type="compositionally biased region" description="Basic and acidic residues" evidence="2">
    <location>
        <begin position="1647"/>
        <end position="1656"/>
    </location>
</feature>
<comment type="caution">
    <text evidence="4">The sequence shown here is derived from an EMBL/GenBank/DDBJ whole genome shotgun (WGS) entry which is preliminary data.</text>
</comment>
<keyword evidence="5" id="KW-1185">Reference proteome</keyword>
<reference evidence="4 5" key="1">
    <citation type="submission" date="2015-07" db="EMBL/GenBank/DDBJ databases">
        <title>High-quality genome of monoxenous trypanosomatid Leptomonas pyrrhocoris.</title>
        <authorList>
            <person name="Flegontov P."/>
            <person name="Butenko A."/>
            <person name="Firsov S."/>
            <person name="Vlcek C."/>
            <person name="Logacheva M.D."/>
            <person name="Field M."/>
            <person name="Filatov D."/>
            <person name="Flegontova O."/>
            <person name="Gerasimov E."/>
            <person name="Jackson A.P."/>
            <person name="Kelly S."/>
            <person name="Opperdoes F."/>
            <person name="O'Reilly A."/>
            <person name="Votypka J."/>
            <person name="Yurchenko V."/>
            <person name="Lukes J."/>
        </authorList>
    </citation>
    <scope>NUCLEOTIDE SEQUENCE [LARGE SCALE GENOMIC DNA]</scope>
    <source>
        <strain evidence="4">H10</strain>
    </source>
</reference>
<feature type="compositionally biased region" description="Polar residues" evidence="2">
    <location>
        <begin position="1726"/>
        <end position="1737"/>
    </location>
</feature>
<dbReference type="InterPro" id="IPR004274">
    <property type="entry name" value="FCP1_dom"/>
</dbReference>
<feature type="compositionally biased region" description="Low complexity" evidence="2">
    <location>
        <begin position="349"/>
        <end position="361"/>
    </location>
</feature>
<feature type="compositionally biased region" description="Low complexity" evidence="2">
    <location>
        <begin position="1456"/>
        <end position="1490"/>
    </location>
</feature>
<accession>A0A0M9FV51</accession>
<dbReference type="Pfam" id="PF03031">
    <property type="entry name" value="NIF"/>
    <property type="match status" value="1"/>
</dbReference>
<feature type="compositionally biased region" description="Polar residues" evidence="2">
    <location>
        <begin position="1105"/>
        <end position="1118"/>
    </location>
</feature>
<feature type="compositionally biased region" description="Polar residues" evidence="2">
    <location>
        <begin position="15"/>
        <end position="26"/>
    </location>
</feature>
<feature type="compositionally biased region" description="Polar residues" evidence="2">
    <location>
        <begin position="362"/>
        <end position="371"/>
    </location>
</feature>
<dbReference type="SMART" id="SM00577">
    <property type="entry name" value="CPDc"/>
    <property type="match status" value="1"/>
</dbReference>
<feature type="compositionally biased region" description="Low complexity" evidence="2">
    <location>
        <begin position="305"/>
        <end position="318"/>
    </location>
</feature>
<evidence type="ECO:0000259" key="3">
    <source>
        <dbReference type="PROSITE" id="PS50969"/>
    </source>
</evidence>
<dbReference type="InterPro" id="IPR023214">
    <property type="entry name" value="HAD_sf"/>
</dbReference>
<feature type="compositionally biased region" description="Low complexity" evidence="2">
    <location>
        <begin position="386"/>
        <end position="395"/>
    </location>
</feature>
<dbReference type="InterPro" id="IPR036412">
    <property type="entry name" value="HAD-like_sf"/>
</dbReference>
<feature type="compositionally biased region" description="Low complexity" evidence="2">
    <location>
        <begin position="54"/>
        <end position="65"/>
    </location>
</feature>
<evidence type="ECO:0000256" key="1">
    <source>
        <dbReference type="SAM" id="Coils"/>
    </source>
</evidence>
<feature type="region of interest" description="Disordered" evidence="2">
    <location>
        <begin position="1550"/>
        <end position="1664"/>
    </location>
</feature>
<name>A0A0M9FV51_LEPPY</name>
<organism evidence="4 5">
    <name type="scientific">Leptomonas pyrrhocoris</name>
    <name type="common">Firebug parasite</name>
    <dbReference type="NCBI Taxonomy" id="157538"/>
    <lineage>
        <taxon>Eukaryota</taxon>
        <taxon>Discoba</taxon>
        <taxon>Euglenozoa</taxon>
        <taxon>Kinetoplastea</taxon>
        <taxon>Metakinetoplastina</taxon>
        <taxon>Trypanosomatida</taxon>
        <taxon>Trypanosomatidae</taxon>
        <taxon>Leishmaniinae</taxon>
        <taxon>Leptomonas</taxon>
    </lineage>
</organism>
<feature type="compositionally biased region" description="Polar residues" evidence="2">
    <location>
        <begin position="992"/>
        <end position="1019"/>
    </location>
</feature>
<evidence type="ECO:0000313" key="5">
    <source>
        <dbReference type="Proteomes" id="UP000037923"/>
    </source>
</evidence>
<keyword evidence="1" id="KW-0175">Coiled coil</keyword>
<protein>
    <recommendedName>
        <fullName evidence="3">FCP1 homology domain-containing protein</fullName>
    </recommendedName>
</protein>
<dbReference type="Gene3D" id="3.40.50.1000">
    <property type="entry name" value="HAD superfamily/HAD-like"/>
    <property type="match status" value="1"/>
</dbReference>
<feature type="compositionally biased region" description="Basic and acidic residues" evidence="2">
    <location>
        <begin position="960"/>
        <end position="969"/>
    </location>
</feature>
<dbReference type="GeneID" id="26907838"/>
<evidence type="ECO:0000313" key="4">
    <source>
        <dbReference type="EMBL" id="KPA76720.1"/>
    </source>
</evidence>
<gene>
    <name evidence="4" type="ORF">ABB37_07553</name>
</gene>
<feature type="region of interest" description="Disordered" evidence="2">
    <location>
        <begin position="1220"/>
        <end position="1242"/>
    </location>
</feature>
<dbReference type="PANTHER" id="PTHR12210">
    <property type="entry name" value="DULLARD PROTEIN PHOSPHATASE"/>
    <property type="match status" value="1"/>
</dbReference>
<sequence length="1737" mass="181483">MRTSSTFRRESTTSDGPTLLNSNQPKTRAALASKKINTPPGLSWREGVPRHVGTPSTSSSTTTSPLLAGSITTTTAAAAAAATMRLTRTATPTRRAGTYTRTATAGTSTRAVGSSNVTPSTTPISTNLSTQCISTPRAASPAYSSSTATLTPGVQKPRTTTSAVARGRTQGPRFAQSTVSSRAHLPSSDSNESEDGVAPRAGIATHTTAAVESGRLQRLPSARGGSKPVSCCDTESQKTLPRDGSIRRGAASPIEPGAAQMKSSSRPTGALTGRKKTGASDDRSGNTSVGENTDAPRGREREDASAAAAGAAPPVASVHRVADPAPTIGTVRRKAQPVADASQSELRDPSQSPKSSQQPCSTASTSASMSGHTPAEALNTSVPDITSSTLLSLSTPVGAHEAQRGRSASRSSHGSPRSSEMASGRRRASSTAASSALSTPVHSPKAESAAARAKVEMHSLPPPTRPTVVPQEDSPIVHEIPATAATSRHTIGAPAVRTSPSAPAASVPATRRSGTGDTGRRSTSPCAPPPLASTRKTAEEKKIGGRAVTPLSFDDLGRTDRAGLSAAPPAATTAAEDKLDTRSTSRLSLSRLMTIATFGVLDTTSAETVNATTTTTAAGATPGAGIDEGVLSDHLAKVLEMDADVEVKEQSTTAHSAPTLVAPSTSRNPSNRRAHSVSERSHTPAAENVAALLADLLELRQREEAAAQCVEAAQKAEEDEEAEAEMLRSHRRAAAAVRSSKAADLAGSRAVATDDEDEQCNPFLVSDKVDVGDVEEGEEEGDDDDGGAQARLSRATDTTGHAPITPRLRHRIEREQQRELELLRTITKERHPENVELLDSPNTLRRELSFIDPDMDPAEAEEVLRSCSSEAEMEEQEEAVEGRDRQEESQSVGEVADEPTPVLHSEDAVAAELPKASSAAVEKTKAATSKPPLRDDVSTTPSAPRRSGVVPDVASASAETSEKPRETSRWQRAGSSARSDVASANEPDRKNAPSSLSQSSVPPAASQTPPRSPSSRGCRTSTAESNNSSSAVNHRSGAKFARCPSKTAVNSEATPTATAAAADGTERRRRMLPESALSGGVGANNCVGTPTEHPRRTVPRHGGTLTHSVETTSPQSDKAATTELLLPALLSPEEAANTITVVFDLDETLCNNRGLGGTVLRPGAQLLLHTLRSLAPSPRYKFIDTRARGQHATNRLYNQAMLKLGMTPLYRPRVAQRQESGDYNIDNVGSSTGEARPATGKETSPLRLELVLWTASEESLARRAVRRLDPQNAIFDEAIYRDVRWYRDSYYTKELRRLGRHMHRIVIIENSVESVIHNRKNAILVTSFVSNRLDRQLFLVREVLRDWIRGMRLYLASVLECHAAKQRVDATPTEEHVATAINDVVRLDSDHHGHLSDASLEEGGESPVPPHSTTSPSRAESSTGATEAHNGAARYGSRAESRSSHRPSATPEREPSAQSSASAPSPKGATSSLMLSTSSLSASSNSTGSASRMTGAVVQLAANVVHFLSLHRLIMDGTNYINFQLTGEVMMRLQSTQPAVIAAALAPPPAEMPATRPMRSTPCGPAPRSPRAARAPLAGSSPPAPSASAAAADSPQKSGPTASAAAQGVSATAGNDWASTGGGRGPASTNGGTQSSAVRARPVSRSDAPHEVKREFNPASPSKITANATAAPNAADAISALRAAREGRPVSAAANAQGSKNNAGAGAPVDANGAGGPDRYAVRPQRTPSVTAKRQAA</sequence>
<feature type="compositionally biased region" description="Low complexity" evidence="2">
    <location>
        <begin position="1569"/>
        <end position="1614"/>
    </location>
</feature>
<feature type="compositionally biased region" description="Low complexity" evidence="2">
    <location>
        <begin position="405"/>
        <end position="419"/>
    </location>
</feature>
<proteinExistence type="predicted"/>
<feature type="region of interest" description="Disordered" evidence="2">
    <location>
        <begin position="138"/>
        <end position="474"/>
    </location>
</feature>
<dbReference type="OrthoDB" id="277011at2759"/>
<feature type="coiled-coil region" evidence="1">
    <location>
        <begin position="699"/>
        <end position="730"/>
    </location>
</feature>
<dbReference type="InterPro" id="IPR050365">
    <property type="entry name" value="TIM50"/>
</dbReference>
<feature type="region of interest" description="Disordered" evidence="2">
    <location>
        <begin position="851"/>
        <end position="1118"/>
    </location>
</feature>
<feature type="compositionally biased region" description="Polar residues" evidence="2">
    <location>
        <begin position="650"/>
        <end position="669"/>
    </location>
</feature>
<feature type="compositionally biased region" description="Basic and acidic residues" evidence="2">
    <location>
        <begin position="294"/>
        <end position="304"/>
    </location>
</feature>
<feature type="compositionally biased region" description="Low complexity" evidence="2">
    <location>
        <begin position="1635"/>
        <end position="1646"/>
    </location>
</feature>
<dbReference type="PROSITE" id="PS50969">
    <property type="entry name" value="FCP1"/>
    <property type="match status" value="1"/>
</dbReference>
<dbReference type="SUPFAM" id="SSF56784">
    <property type="entry name" value="HAD-like"/>
    <property type="match status" value="1"/>
</dbReference>
<dbReference type="VEuPathDB" id="TriTrypDB:LpyrH10_19_1040"/>
<feature type="region of interest" description="Disordered" evidence="2">
    <location>
        <begin position="494"/>
        <end position="584"/>
    </location>
</feature>
<dbReference type="OMA" id="PRSTACE"/>
<feature type="region of interest" description="Disordered" evidence="2">
    <location>
        <begin position="1"/>
        <end position="67"/>
    </location>
</feature>
<feature type="domain" description="FCP1 homology" evidence="3">
    <location>
        <begin position="1134"/>
        <end position="1347"/>
    </location>
</feature>
<dbReference type="EMBL" id="LGTL01000019">
    <property type="protein sequence ID" value="KPA76720.1"/>
    <property type="molecule type" value="Genomic_DNA"/>
</dbReference>
<feature type="compositionally biased region" description="Low complexity" evidence="2">
    <location>
        <begin position="1053"/>
        <end position="1063"/>
    </location>
</feature>
<feature type="region of interest" description="Disordered" evidence="2">
    <location>
        <begin position="1684"/>
        <end position="1737"/>
    </location>
</feature>
<feature type="compositionally biased region" description="Low complexity" evidence="2">
    <location>
        <begin position="1020"/>
        <end position="1031"/>
    </location>
</feature>
<dbReference type="RefSeq" id="XP_015655159.1">
    <property type="nucleotide sequence ID" value="XM_015806237.1"/>
</dbReference>